<dbReference type="InterPro" id="IPR017441">
    <property type="entry name" value="Protein_kinase_ATP_BS"/>
</dbReference>
<dbReference type="Gene3D" id="2.30.42.10">
    <property type="match status" value="1"/>
</dbReference>
<feature type="domain" description="Protein kinase" evidence="23">
    <location>
        <begin position="531"/>
        <end position="808"/>
    </location>
</feature>
<dbReference type="Gene3D" id="1.10.510.10">
    <property type="entry name" value="Transferase(Phosphotransferase) domain 1"/>
    <property type="match status" value="1"/>
</dbReference>
<keyword evidence="8" id="KW-0808">Transferase</keyword>
<dbReference type="CDD" id="cd06754">
    <property type="entry name" value="PDZ_LIMK-like"/>
    <property type="match status" value="1"/>
</dbReference>
<keyword evidence="7" id="KW-0597">Phosphoprotein</keyword>
<dbReference type="GO" id="GO:0005819">
    <property type="term" value="C:spindle"/>
    <property type="evidence" value="ECO:0007669"/>
    <property type="project" value="UniProtKB-SubCell"/>
</dbReference>
<dbReference type="PROSITE" id="PS50106">
    <property type="entry name" value="PDZ"/>
    <property type="match status" value="1"/>
</dbReference>
<dbReference type="FunFam" id="2.10.110.10:FF:000090">
    <property type="entry name" value="LIM domain kinase 2"/>
    <property type="match status" value="1"/>
</dbReference>
<reference evidence="26" key="1">
    <citation type="submission" date="2019-03" db="EMBL/GenBank/DDBJ databases">
        <authorList>
            <person name="Warren W.C."/>
            <person name="Johnson G.S."/>
        </authorList>
    </citation>
    <scope>NUCLEOTIDE SEQUENCE [LARGE SCALE GENOMIC DNA]</scope>
    <source>
        <strain evidence="26">Basenji</strain>
    </source>
</reference>
<evidence type="ECO:0000259" key="25">
    <source>
        <dbReference type="PROSITE" id="PS50106"/>
    </source>
</evidence>
<evidence type="ECO:0000256" key="6">
    <source>
        <dbReference type="ARBA" id="ARBA00022527"/>
    </source>
</evidence>
<keyword evidence="14 21" id="KW-0067">ATP-binding</keyword>
<dbReference type="PROSITE" id="PS00107">
    <property type="entry name" value="PROTEIN_KINASE_ATP"/>
    <property type="match status" value="1"/>
</dbReference>
<dbReference type="PROSITE" id="PS50011">
    <property type="entry name" value="PROTEIN_KINASE_DOM"/>
    <property type="match status" value="1"/>
</dbReference>
<reference evidence="26" key="2">
    <citation type="submission" date="2025-08" db="UniProtKB">
        <authorList>
            <consortium name="Ensembl"/>
        </authorList>
    </citation>
    <scope>IDENTIFICATION</scope>
</reference>
<dbReference type="GO" id="GO:0005524">
    <property type="term" value="F:ATP binding"/>
    <property type="evidence" value="ECO:0007669"/>
    <property type="project" value="UniProtKB-UniRule"/>
</dbReference>
<evidence type="ECO:0000256" key="10">
    <source>
        <dbReference type="ARBA" id="ARBA00022737"/>
    </source>
</evidence>
<feature type="compositionally biased region" description="Low complexity" evidence="22">
    <location>
        <begin position="486"/>
        <end position="502"/>
    </location>
</feature>
<dbReference type="InterPro" id="IPR001245">
    <property type="entry name" value="Ser-Thr/Tyr_kinase_cat_dom"/>
</dbReference>
<sequence length="838" mass="93927">MFQAYLVLSSSGPRLFEKLPKSPFLRFLPPGGTLEPLIPDLGGRTAQRTSPFRLRPEVLGGGAVLRQVTRVCVGGIAGLTRQPEWTQWRGAGRTDGQAEVASAALAERRQWLETRPNRQVCPVCKAGISRDKVIPLYGRGSTGQQDPREKTPPRPQGQRPEPENRGGFQGFGFGDGGFQMSFGIGAFPFGIFATAFNINDGRPPPGEDTWRCRGCGDHVAPSQRWYRTVNEAWHSSCFRCSECQDSLTNWYYEKDGKLYCHKDYWGKFGEFCHGCSLMMTGPVMVAGEFKYHPECFACMSCKVIIEDGDAYALVQHTTLYCGKCHNEVVLAPMFERLSTESVQDQLPYSVTHISMPATAEGRRGFSVSVESACSNYATTVQVKEVNRLHISPNNRNAIHPGDRILEINGTPVRTLRVEEVEDAISQTSQTLQLLIEHDPVSQRLDQLRLDARLSPHMQNAGHSHSLSTLDTKENLEGTLRRRSLRRSNSISKSPGPSSPKEPLLFSRDISRSESLRCSSSNSQQIFRPCDLIHGEVLGKGFFGQAIKVTHKATGKVMVMKELIRCDEETQKTFLTEVKVMRSLDHPNVLKFIGVLYKDKKLNLLTEYIEGGTLKDFLRSVDPFPWQQKVRFAKGIASGMAYLHSMCIIHRDLNSHNCLIKLDKTVVVADFGLSRLIVEERKKPPTEKATSKKRTLRKNDRKKRYTVVGNPYWMAPEMLNGKSYDETVDVFSFGIVLCEIIGQVYADPDCLPRTLDFGLNVKLFWEKFVPTDCPPAFFPLAAICCKLEPESRPAFSKLEDSFEALSLYLGELGIPLPAELEELDHTVSLQYGLTRDSPP</sequence>
<feature type="compositionally biased region" description="Polar residues" evidence="22">
    <location>
        <begin position="457"/>
        <end position="469"/>
    </location>
</feature>
<evidence type="ECO:0000259" key="23">
    <source>
        <dbReference type="PROSITE" id="PS50011"/>
    </source>
</evidence>
<comment type="similarity">
    <text evidence="3">Belongs to the protein kinase superfamily. TKL Ser/Thr protein kinase family.</text>
</comment>
<evidence type="ECO:0000256" key="1">
    <source>
        <dbReference type="ARBA" id="ARBA00004186"/>
    </source>
</evidence>
<evidence type="ECO:0000256" key="4">
    <source>
        <dbReference type="ARBA" id="ARBA00012513"/>
    </source>
</evidence>
<evidence type="ECO:0000256" key="2">
    <source>
        <dbReference type="ARBA" id="ARBA00004300"/>
    </source>
</evidence>
<dbReference type="FunFam" id="1.10.510.10:FF:000197">
    <property type="entry name" value="LIM domain kinase 2 isoform X1"/>
    <property type="match status" value="1"/>
</dbReference>
<keyword evidence="16" id="KW-0206">Cytoskeleton</keyword>
<dbReference type="InterPro" id="IPR001478">
    <property type="entry name" value="PDZ"/>
</dbReference>
<dbReference type="FunFam" id="2.30.42.10:FF:000082">
    <property type="entry name" value="LIM domain kinase 2 isoform X2"/>
    <property type="match status" value="1"/>
</dbReference>
<evidence type="ECO:0000256" key="7">
    <source>
        <dbReference type="ARBA" id="ARBA00022553"/>
    </source>
</evidence>
<dbReference type="CDD" id="cd14222">
    <property type="entry name" value="STKc_LIMK2"/>
    <property type="match status" value="1"/>
</dbReference>
<name>A0A8C0NS06_CANLF</name>
<evidence type="ECO:0000256" key="9">
    <source>
        <dbReference type="ARBA" id="ARBA00022723"/>
    </source>
</evidence>
<dbReference type="InterPro" id="IPR001781">
    <property type="entry name" value="Znf_LIM"/>
</dbReference>
<dbReference type="PANTHER" id="PTHR46485">
    <property type="entry name" value="LIM DOMAIN KINASE 1"/>
    <property type="match status" value="1"/>
</dbReference>
<dbReference type="InterPro" id="IPR050940">
    <property type="entry name" value="Actin_reg-Ser/Thr_kinase"/>
</dbReference>
<dbReference type="PANTHER" id="PTHR46485:SF1">
    <property type="entry name" value="LIM DOMAIN KINASE 2"/>
    <property type="match status" value="1"/>
</dbReference>
<keyword evidence="12" id="KW-0418">Kinase</keyword>
<evidence type="ECO:0000256" key="19">
    <source>
        <dbReference type="ARBA" id="ARBA00048977"/>
    </source>
</evidence>
<evidence type="ECO:0000256" key="18">
    <source>
        <dbReference type="ARBA" id="ARBA00048659"/>
    </source>
</evidence>
<dbReference type="Pfam" id="PF00595">
    <property type="entry name" value="PDZ"/>
    <property type="match status" value="1"/>
</dbReference>
<dbReference type="Ensembl" id="ENSCAFT00030033584.1">
    <property type="protein sequence ID" value="ENSCAFP00030029305.1"/>
    <property type="gene ID" value="ENSCAFG00030018229.1"/>
</dbReference>
<evidence type="ECO:0000259" key="24">
    <source>
        <dbReference type="PROSITE" id="PS50023"/>
    </source>
</evidence>
<evidence type="ECO:0000256" key="16">
    <source>
        <dbReference type="ARBA" id="ARBA00023212"/>
    </source>
</evidence>
<dbReference type="GO" id="GO:0005813">
    <property type="term" value="C:centrosome"/>
    <property type="evidence" value="ECO:0007669"/>
    <property type="project" value="UniProtKB-SubCell"/>
</dbReference>
<feature type="compositionally biased region" description="Basic and acidic residues" evidence="22">
    <location>
        <begin position="470"/>
        <end position="479"/>
    </location>
</feature>
<accession>A0A8C0NS06</accession>
<keyword evidence="15 20" id="KW-0440">LIM domain</keyword>
<evidence type="ECO:0000256" key="5">
    <source>
        <dbReference type="ARBA" id="ARBA00022490"/>
    </source>
</evidence>
<dbReference type="Pfam" id="PF00412">
    <property type="entry name" value="LIM"/>
    <property type="match status" value="2"/>
</dbReference>
<protein>
    <recommendedName>
        <fullName evidence="17">LIM domain kinase 2</fullName>
        <ecNumber evidence="4">2.7.11.1</ecNumber>
    </recommendedName>
</protein>
<evidence type="ECO:0000313" key="27">
    <source>
        <dbReference type="Proteomes" id="UP000694429"/>
    </source>
</evidence>
<evidence type="ECO:0000256" key="13">
    <source>
        <dbReference type="ARBA" id="ARBA00022833"/>
    </source>
</evidence>
<dbReference type="GO" id="GO:0046872">
    <property type="term" value="F:metal ion binding"/>
    <property type="evidence" value="ECO:0007669"/>
    <property type="project" value="UniProtKB-KW"/>
</dbReference>
<feature type="region of interest" description="Disordered" evidence="22">
    <location>
        <begin position="457"/>
        <end position="504"/>
    </location>
</feature>
<dbReference type="CDD" id="cd09465">
    <property type="entry name" value="LIM2_LIMK2"/>
    <property type="match status" value="1"/>
</dbReference>
<dbReference type="SMART" id="SM00132">
    <property type="entry name" value="LIM"/>
    <property type="match status" value="2"/>
</dbReference>
<evidence type="ECO:0000256" key="11">
    <source>
        <dbReference type="ARBA" id="ARBA00022741"/>
    </source>
</evidence>
<dbReference type="Pfam" id="PF07714">
    <property type="entry name" value="PK_Tyr_Ser-Thr"/>
    <property type="match status" value="1"/>
</dbReference>
<dbReference type="Gene3D" id="3.30.200.20">
    <property type="entry name" value="Phosphorylase Kinase, domain 1"/>
    <property type="match status" value="1"/>
</dbReference>
<keyword evidence="6" id="KW-0723">Serine/threonine-protein kinase</keyword>
<comment type="catalytic activity">
    <reaction evidence="19">
        <text>L-seryl-[protein] + ATP = O-phospho-L-seryl-[protein] + ADP + H(+)</text>
        <dbReference type="Rhea" id="RHEA:17989"/>
        <dbReference type="Rhea" id="RHEA-COMP:9863"/>
        <dbReference type="Rhea" id="RHEA-COMP:11604"/>
        <dbReference type="ChEBI" id="CHEBI:15378"/>
        <dbReference type="ChEBI" id="CHEBI:29999"/>
        <dbReference type="ChEBI" id="CHEBI:30616"/>
        <dbReference type="ChEBI" id="CHEBI:83421"/>
        <dbReference type="ChEBI" id="CHEBI:456216"/>
        <dbReference type="EC" id="2.7.11.1"/>
    </reaction>
    <physiologicalReaction direction="left-to-right" evidence="19">
        <dbReference type="Rhea" id="RHEA:17990"/>
    </physiologicalReaction>
</comment>
<evidence type="ECO:0000256" key="22">
    <source>
        <dbReference type="SAM" id="MobiDB-lite"/>
    </source>
</evidence>
<dbReference type="InterPro" id="IPR011009">
    <property type="entry name" value="Kinase-like_dom_sf"/>
</dbReference>
<evidence type="ECO:0000313" key="26">
    <source>
        <dbReference type="Ensembl" id="ENSCAFP00030029305.1"/>
    </source>
</evidence>
<feature type="domain" description="LIM zinc-binding" evidence="24">
    <location>
        <begin position="210"/>
        <end position="270"/>
    </location>
</feature>
<evidence type="ECO:0000256" key="8">
    <source>
        <dbReference type="ARBA" id="ARBA00022679"/>
    </source>
</evidence>
<feature type="domain" description="LIM zinc-binding" evidence="24">
    <location>
        <begin position="271"/>
        <end position="331"/>
    </location>
</feature>
<keyword evidence="5" id="KW-0963">Cytoplasm</keyword>
<keyword evidence="13 20" id="KW-0862">Zinc</keyword>
<dbReference type="SUPFAM" id="SSF57716">
    <property type="entry name" value="Glucocorticoid receptor-like (DNA-binding domain)"/>
    <property type="match status" value="2"/>
</dbReference>
<dbReference type="PROSITE" id="PS00478">
    <property type="entry name" value="LIM_DOMAIN_1"/>
    <property type="match status" value="2"/>
</dbReference>
<evidence type="ECO:0000256" key="14">
    <source>
        <dbReference type="ARBA" id="ARBA00022840"/>
    </source>
</evidence>
<comment type="catalytic activity">
    <reaction evidence="18">
        <text>L-threonyl-[protein] + ATP = O-phospho-L-threonyl-[protein] + ADP + H(+)</text>
        <dbReference type="Rhea" id="RHEA:46608"/>
        <dbReference type="Rhea" id="RHEA-COMP:11060"/>
        <dbReference type="Rhea" id="RHEA-COMP:11605"/>
        <dbReference type="ChEBI" id="CHEBI:15378"/>
        <dbReference type="ChEBI" id="CHEBI:30013"/>
        <dbReference type="ChEBI" id="CHEBI:30616"/>
        <dbReference type="ChEBI" id="CHEBI:61977"/>
        <dbReference type="ChEBI" id="CHEBI:456216"/>
        <dbReference type="EC" id="2.7.11.1"/>
    </reaction>
    <physiologicalReaction direction="left-to-right" evidence="18">
        <dbReference type="Rhea" id="RHEA:46609"/>
    </physiologicalReaction>
</comment>
<dbReference type="FunFam" id="3.30.200.20:FF:000038">
    <property type="entry name" value="LIM domain kinase 2"/>
    <property type="match status" value="1"/>
</dbReference>
<gene>
    <name evidence="26" type="primary">LIMK2</name>
</gene>
<evidence type="ECO:0000256" key="12">
    <source>
        <dbReference type="ARBA" id="ARBA00022777"/>
    </source>
</evidence>
<dbReference type="GO" id="GO:0004674">
    <property type="term" value="F:protein serine/threonine kinase activity"/>
    <property type="evidence" value="ECO:0007669"/>
    <property type="project" value="UniProtKB-KW"/>
</dbReference>
<keyword evidence="11 21" id="KW-0547">Nucleotide-binding</keyword>
<dbReference type="FunFam" id="2.10.110.10:FF:000038">
    <property type="entry name" value="LIM domain kinase 2"/>
    <property type="match status" value="1"/>
</dbReference>
<evidence type="ECO:0000256" key="17">
    <source>
        <dbReference type="ARBA" id="ARBA00040666"/>
    </source>
</evidence>
<organism evidence="26 27">
    <name type="scientific">Canis lupus familiaris</name>
    <name type="common">Dog</name>
    <name type="synonym">Canis familiaris</name>
    <dbReference type="NCBI Taxonomy" id="9615"/>
    <lineage>
        <taxon>Eukaryota</taxon>
        <taxon>Metazoa</taxon>
        <taxon>Chordata</taxon>
        <taxon>Craniata</taxon>
        <taxon>Vertebrata</taxon>
        <taxon>Euteleostomi</taxon>
        <taxon>Mammalia</taxon>
        <taxon>Eutheria</taxon>
        <taxon>Laurasiatheria</taxon>
        <taxon>Carnivora</taxon>
        <taxon>Caniformia</taxon>
        <taxon>Canidae</taxon>
        <taxon>Canis</taxon>
    </lineage>
</organism>
<dbReference type="SUPFAM" id="SSF56112">
    <property type="entry name" value="Protein kinase-like (PK-like)"/>
    <property type="match status" value="1"/>
</dbReference>
<dbReference type="InterPro" id="IPR000719">
    <property type="entry name" value="Prot_kinase_dom"/>
</dbReference>
<dbReference type="EC" id="2.7.11.1" evidence="4"/>
<keyword evidence="9 20" id="KW-0479">Metal-binding</keyword>
<dbReference type="Gene3D" id="2.10.110.10">
    <property type="entry name" value="Cysteine Rich Protein"/>
    <property type="match status" value="2"/>
</dbReference>
<comment type="subcellular location">
    <subcellularLocation>
        <location evidence="2">Cytoplasm</location>
        <location evidence="2">Cytoskeleton</location>
        <location evidence="2">Microtubule organizing center</location>
        <location evidence="2">Centrosome</location>
    </subcellularLocation>
    <subcellularLocation>
        <location evidence="1">Cytoplasm</location>
        <location evidence="1">Cytoskeleton</location>
        <location evidence="1">Spindle</location>
    </subcellularLocation>
</comment>
<feature type="binding site" evidence="21">
    <location>
        <position position="560"/>
    </location>
    <ligand>
        <name>ATP</name>
        <dbReference type="ChEBI" id="CHEBI:30616"/>
    </ligand>
</feature>
<dbReference type="CDD" id="cd09463">
    <property type="entry name" value="LIM1_LIMK2"/>
    <property type="match status" value="1"/>
</dbReference>
<evidence type="ECO:0000256" key="21">
    <source>
        <dbReference type="PROSITE-ProRule" id="PRU10141"/>
    </source>
</evidence>
<keyword evidence="10" id="KW-0677">Repeat</keyword>
<evidence type="ECO:0000256" key="15">
    <source>
        <dbReference type="ARBA" id="ARBA00023038"/>
    </source>
</evidence>
<dbReference type="Proteomes" id="UP000694429">
    <property type="component" value="Chromosome 26"/>
</dbReference>
<evidence type="ECO:0000256" key="20">
    <source>
        <dbReference type="PROSITE-ProRule" id="PRU00125"/>
    </source>
</evidence>
<dbReference type="AlphaFoldDB" id="A0A8C0NS06"/>
<dbReference type="PROSITE" id="PS50023">
    <property type="entry name" value="LIM_DOMAIN_2"/>
    <property type="match status" value="2"/>
</dbReference>
<dbReference type="OrthoDB" id="20134at2759"/>
<evidence type="ECO:0000256" key="3">
    <source>
        <dbReference type="ARBA" id="ARBA00005843"/>
    </source>
</evidence>
<feature type="region of interest" description="Disordered" evidence="22">
    <location>
        <begin position="135"/>
        <end position="170"/>
    </location>
</feature>
<dbReference type="SMART" id="SM00228">
    <property type="entry name" value="PDZ"/>
    <property type="match status" value="1"/>
</dbReference>
<dbReference type="SUPFAM" id="SSF50156">
    <property type="entry name" value="PDZ domain-like"/>
    <property type="match status" value="1"/>
</dbReference>
<proteinExistence type="inferred from homology"/>
<dbReference type="InterPro" id="IPR036034">
    <property type="entry name" value="PDZ_sf"/>
</dbReference>
<feature type="domain" description="PDZ" evidence="25">
    <location>
        <begin position="352"/>
        <end position="439"/>
    </location>
</feature>